<name>A0A4R3PT50_RHISU</name>
<keyword evidence="2 5" id="KW-0012">Acyltransferase</keyword>
<evidence type="ECO:0000313" key="5">
    <source>
        <dbReference type="EMBL" id="TCU10035.1"/>
    </source>
</evidence>
<accession>A0A4R3PT50</accession>
<dbReference type="InterPro" id="IPR050832">
    <property type="entry name" value="Bact_Acetyltransf"/>
</dbReference>
<dbReference type="InterPro" id="IPR000182">
    <property type="entry name" value="GNAT_dom"/>
</dbReference>
<dbReference type="EMBL" id="SMBH01000022">
    <property type="protein sequence ID" value="TCU10035.1"/>
    <property type="molecule type" value="Genomic_DNA"/>
</dbReference>
<dbReference type="AlphaFoldDB" id="A0A4R3PT50"/>
<evidence type="ECO:0000313" key="6">
    <source>
        <dbReference type="Proteomes" id="UP000294576"/>
    </source>
</evidence>
<dbReference type="PANTHER" id="PTHR43877">
    <property type="entry name" value="AMINOALKYLPHOSPHONATE N-ACETYLTRANSFERASE-RELATED-RELATED"/>
    <property type="match status" value="1"/>
</dbReference>
<evidence type="ECO:0000259" key="4">
    <source>
        <dbReference type="PROSITE" id="PS51186"/>
    </source>
</evidence>
<feature type="region of interest" description="Disordered" evidence="3">
    <location>
        <begin position="145"/>
        <end position="164"/>
    </location>
</feature>
<gene>
    <name evidence="5" type="ORF">EV132_12226</name>
</gene>
<dbReference type="InterPro" id="IPR016181">
    <property type="entry name" value="Acyl_CoA_acyltransferase"/>
</dbReference>
<proteinExistence type="predicted"/>
<reference evidence="5 6" key="1">
    <citation type="submission" date="2019-03" db="EMBL/GenBank/DDBJ databases">
        <title>Genomic Encyclopedia of Type Strains, Phase IV (KMG-V): Genome sequencing to study the core and pangenomes of soil and plant-associated prokaryotes.</title>
        <authorList>
            <person name="Whitman W."/>
        </authorList>
    </citation>
    <scope>NUCLEOTIDE SEQUENCE [LARGE SCALE GENOMIC DNA]</scope>
    <source>
        <strain evidence="5 6">Hc14</strain>
    </source>
</reference>
<feature type="domain" description="N-acetyltransferase" evidence="4">
    <location>
        <begin position="6"/>
        <end position="164"/>
    </location>
</feature>
<keyword evidence="1 5" id="KW-0808">Transferase</keyword>
<protein>
    <submittedName>
        <fullName evidence="5">L-amino acid N-acyltransferase YncA</fullName>
    </submittedName>
</protein>
<dbReference type="GO" id="GO:0016747">
    <property type="term" value="F:acyltransferase activity, transferring groups other than amino-acyl groups"/>
    <property type="evidence" value="ECO:0007669"/>
    <property type="project" value="InterPro"/>
</dbReference>
<dbReference type="PROSITE" id="PS51186">
    <property type="entry name" value="GNAT"/>
    <property type="match status" value="1"/>
</dbReference>
<evidence type="ECO:0000256" key="3">
    <source>
        <dbReference type="SAM" id="MobiDB-lite"/>
    </source>
</evidence>
<dbReference type="Gene3D" id="3.40.630.30">
    <property type="match status" value="1"/>
</dbReference>
<dbReference type="Pfam" id="PF00583">
    <property type="entry name" value="Acetyltransf_1"/>
    <property type="match status" value="1"/>
</dbReference>
<dbReference type="Proteomes" id="UP000294576">
    <property type="component" value="Unassembled WGS sequence"/>
</dbReference>
<evidence type="ECO:0000256" key="1">
    <source>
        <dbReference type="ARBA" id="ARBA00022679"/>
    </source>
</evidence>
<dbReference type="CDD" id="cd04301">
    <property type="entry name" value="NAT_SF"/>
    <property type="match status" value="1"/>
</dbReference>
<dbReference type="RefSeq" id="WP_132568137.1">
    <property type="nucleotide sequence ID" value="NZ_SMBH01000022.1"/>
</dbReference>
<comment type="caution">
    <text evidence="5">The sequence shown here is derived from an EMBL/GenBank/DDBJ whole genome shotgun (WGS) entry which is preliminary data.</text>
</comment>
<sequence length="164" mass="18003">MTVGKYLIRAATTLDSTALALLLNRIVEEGDKTAIDTTFDAREFQQWFITGPHCRSCVVAEATDGRLLGFQALERYHDLPEGWADIATFLDASARGKGIGKALREKTFEAAEALGIGVLRAVVRAQNAQAIAYYRECGFMPSDGYSSKEPAQQDADKVTLTRRL</sequence>
<organism evidence="5 6">
    <name type="scientific">Rhizobium sullae</name>
    <name type="common">Rhizobium hedysari</name>
    <dbReference type="NCBI Taxonomy" id="50338"/>
    <lineage>
        <taxon>Bacteria</taxon>
        <taxon>Pseudomonadati</taxon>
        <taxon>Pseudomonadota</taxon>
        <taxon>Alphaproteobacteria</taxon>
        <taxon>Hyphomicrobiales</taxon>
        <taxon>Rhizobiaceae</taxon>
        <taxon>Rhizobium/Agrobacterium group</taxon>
        <taxon>Rhizobium</taxon>
    </lineage>
</organism>
<feature type="compositionally biased region" description="Basic and acidic residues" evidence="3">
    <location>
        <begin position="154"/>
        <end position="164"/>
    </location>
</feature>
<evidence type="ECO:0000256" key="2">
    <source>
        <dbReference type="ARBA" id="ARBA00023315"/>
    </source>
</evidence>
<dbReference type="SUPFAM" id="SSF55729">
    <property type="entry name" value="Acyl-CoA N-acyltransferases (Nat)"/>
    <property type="match status" value="1"/>
</dbReference>